<dbReference type="EMBL" id="JBHMAS010000057">
    <property type="protein sequence ID" value="MFB9782909.1"/>
    <property type="molecule type" value="Genomic_DNA"/>
</dbReference>
<dbReference type="PRINTS" id="PR00455">
    <property type="entry name" value="HTHTETR"/>
</dbReference>
<dbReference type="Proteomes" id="UP001589587">
    <property type="component" value="Unassembled WGS sequence"/>
</dbReference>
<protein>
    <submittedName>
        <fullName evidence="7">TetR family transcriptional regulator</fullName>
    </submittedName>
</protein>
<accession>A0ABV5XKC1</accession>
<keyword evidence="8" id="KW-1185">Reference proteome</keyword>
<dbReference type="InterPro" id="IPR050109">
    <property type="entry name" value="HTH-type_TetR-like_transc_reg"/>
</dbReference>
<evidence type="ECO:0000256" key="2">
    <source>
        <dbReference type="ARBA" id="ARBA00023125"/>
    </source>
</evidence>
<evidence type="ECO:0000256" key="5">
    <source>
        <dbReference type="SAM" id="MobiDB-lite"/>
    </source>
</evidence>
<dbReference type="PROSITE" id="PS50977">
    <property type="entry name" value="HTH_TETR_2"/>
    <property type="match status" value="1"/>
</dbReference>
<dbReference type="RefSeq" id="WP_378375662.1">
    <property type="nucleotide sequence ID" value="NZ_JBHMAS010000057.1"/>
</dbReference>
<comment type="caution">
    <text evidence="7">The sequence shown here is derived from an EMBL/GenBank/DDBJ whole genome shotgun (WGS) entry which is preliminary data.</text>
</comment>
<organism evidence="7 8">
    <name type="scientific">Rhodococcus baikonurensis</name>
    <dbReference type="NCBI Taxonomy" id="172041"/>
    <lineage>
        <taxon>Bacteria</taxon>
        <taxon>Bacillati</taxon>
        <taxon>Actinomycetota</taxon>
        <taxon>Actinomycetes</taxon>
        <taxon>Mycobacteriales</taxon>
        <taxon>Nocardiaceae</taxon>
        <taxon>Rhodococcus</taxon>
        <taxon>Rhodococcus erythropolis group</taxon>
    </lineage>
</organism>
<dbReference type="InterPro" id="IPR036271">
    <property type="entry name" value="Tet_transcr_reg_TetR-rel_C_sf"/>
</dbReference>
<evidence type="ECO:0000256" key="3">
    <source>
        <dbReference type="ARBA" id="ARBA00023163"/>
    </source>
</evidence>
<feature type="DNA-binding region" description="H-T-H motif" evidence="4">
    <location>
        <begin position="59"/>
        <end position="78"/>
    </location>
</feature>
<proteinExistence type="predicted"/>
<keyword evidence="3" id="KW-0804">Transcription</keyword>
<feature type="domain" description="HTH tetR-type" evidence="6">
    <location>
        <begin position="36"/>
        <end position="96"/>
    </location>
</feature>
<evidence type="ECO:0000256" key="4">
    <source>
        <dbReference type="PROSITE-ProRule" id="PRU00335"/>
    </source>
</evidence>
<name>A0ABV5XKC1_9NOCA</name>
<evidence type="ECO:0000259" key="6">
    <source>
        <dbReference type="PROSITE" id="PS50977"/>
    </source>
</evidence>
<gene>
    <name evidence="7" type="ORF">ACFFQ6_24685</name>
</gene>
<feature type="region of interest" description="Disordered" evidence="5">
    <location>
        <begin position="1"/>
        <end position="32"/>
    </location>
</feature>
<dbReference type="SUPFAM" id="SSF48498">
    <property type="entry name" value="Tetracyclin repressor-like, C-terminal domain"/>
    <property type="match status" value="1"/>
</dbReference>
<evidence type="ECO:0000313" key="8">
    <source>
        <dbReference type="Proteomes" id="UP001589587"/>
    </source>
</evidence>
<evidence type="ECO:0000313" key="7">
    <source>
        <dbReference type="EMBL" id="MFB9782909.1"/>
    </source>
</evidence>
<dbReference type="InterPro" id="IPR001647">
    <property type="entry name" value="HTH_TetR"/>
</dbReference>
<dbReference type="SUPFAM" id="SSF46689">
    <property type="entry name" value="Homeodomain-like"/>
    <property type="match status" value="1"/>
</dbReference>
<keyword evidence="1" id="KW-0805">Transcription regulation</keyword>
<keyword evidence="2 4" id="KW-0238">DNA-binding</keyword>
<sequence length="232" mass="25252">MRPPPDKDFAAMSDILTSPPTHSPSPRRYRQQPRAIATRERILLVSAEMFDANGYAGAGINEMLDSSGLSKGALYFHFESKEAIAQALIDQWRTFVDDLRHEVNSTETSALAQIVMLFREHAEAVSEDLRLRAGLKLSVEQGITGSGGAYREWVDMVEALVATAIDRGELHDNDAAQRFSEASCTTFLGTITAPPLMNTSPSITVAIDDMLTGWLVGVLSAEDPQRALTATG</sequence>
<evidence type="ECO:0000256" key="1">
    <source>
        <dbReference type="ARBA" id="ARBA00023015"/>
    </source>
</evidence>
<dbReference type="Gene3D" id="1.10.357.10">
    <property type="entry name" value="Tetracycline Repressor, domain 2"/>
    <property type="match status" value="1"/>
</dbReference>
<dbReference type="Pfam" id="PF00440">
    <property type="entry name" value="TetR_N"/>
    <property type="match status" value="1"/>
</dbReference>
<dbReference type="PANTHER" id="PTHR30055:SF234">
    <property type="entry name" value="HTH-TYPE TRANSCRIPTIONAL REGULATOR BETI"/>
    <property type="match status" value="1"/>
</dbReference>
<reference evidence="7 8" key="1">
    <citation type="submission" date="2024-09" db="EMBL/GenBank/DDBJ databases">
        <authorList>
            <person name="Sun Q."/>
            <person name="Mori K."/>
        </authorList>
    </citation>
    <scope>NUCLEOTIDE SEQUENCE [LARGE SCALE GENOMIC DNA]</scope>
    <source>
        <strain evidence="7 8">JCM 11411</strain>
    </source>
</reference>
<dbReference type="InterPro" id="IPR009057">
    <property type="entry name" value="Homeodomain-like_sf"/>
</dbReference>
<dbReference type="PANTHER" id="PTHR30055">
    <property type="entry name" value="HTH-TYPE TRANSCRIPTIONAL REGULATOR RUTR"/>
    <property type="match status" value="1"/>
</dbReference>